<protein>
    <submittedName>
        <fullName evidence="1">ADP-ribosylation factor 1</fullName>
    </submittedName>
</protein>
<dbReference type="Proteomes" id="UP000007703">
    <property type="component" value="Unassembled WGS sequence"/>
</dbReference>
<dbReference type="KEGG" id="clu:CLUG_01959"/>
<gene>
    <name evidence="1" type="ORF">CLUG_01959</name>
</gene>
<accession>C4Y177</accession>
<evidence type="ECO:0000313" key="2">
    <source>
        <dbReference type="Proteomes" id="UP000007703"/>
    </source>
</evidence>
<dbReference type="InParanoid" id="C4Y177"/>
<dbReference type="HOGENOM" id="CLU_1524985_0_0_1"/>
<sequence length="176" mass="18965">MQAQLLGDLRSVHGVWQILLVGKHKQQGVSQFVLVEHSLQLFSGLGNTVSVIGVHNENDTLCVSEVVSPQWSDLVLSTDIPNGEGNVLVLNGLDVETNSRNGGHNLTKLQLVQDGGLTSGVQADHQDSHFLVTKKVGKQLGERQTHSVAISAAVLSVKLKKKRTSPRKCICVSSVF</sequence>
<proteinExistence type="predicted"/>
<evidence type="ECO:0000313" key="1">
    <source>
        <dbReference type="EMBL" id="EEQ37837.1"/>
    </source>
</evidence>
<dbReference type="AlphaFoldDB" id="C4Y177"/>
<dbReference type="EMBL" id="CH408077">
    <property type="protein sequence ID" value="EEQ37837.1"/>
    <property type="molecule type" value="Genomic_DNA"/>
</dbReference>
<dbReference type="VEuPathDB" id="FungiDB:CLUG_01959"/>
<name>C4Y177_CLAL4</name>
<reference evidence="1 2" key="1">
    <citation type="journal article" date="2009" name="Nature">
        <title>Evolution of pathogenicity and sexual reproduction in eight Candida genomes.</title>
        <authorList>
            <person name="Butler G."/>
            <person name="Rasmussen M.D."/>
            <person name="Lin M.F."/>
            <person name="Santos M.A."/>
            <person name="Sakthikumar S."/>
            <person name="Munro C.A."/>
            <person name="Rheinbay E."/>
            <person name="Grabherr M."/>
            <person name="Forche A."/>
            <person name="Reedy J.L."/>
            <person name="Agrafioti I."/>
            <person name="Arnaud M.B."/>
            <person name="Bates S."/>
            <person name="Brown A.J."/>
            <person name="Brunke S."/>
            <person name="Costanzo M.C."/>
            <person name="Fitzpatrick D.A."/>
            <person name="de Groot P.W."/>
            <person name="Harris D."/>
            <person name="Hoyer L.L."/>
            <person name="Hube B."/>
            <person name="Klis F.M."/>
            <person name="Kodira C."/>
            <person name="Lennard N."/>
            <person name="Logue M.E."/>
            <person name="Martin R."/>
            <person name="Neiman A.M."/>
            <person name="Nikolaou E."/>
            <person name="Quail M.A."/>
            <person name="Quinn J."/>
            <person name="Santos M.C."/>
            <person name="Schmitzberger F.F."/>
            <person name="Sherlock G."/>
            <person name="Shah P."/>
            <person name="Silverstein K.A."/>
            <person name="Skrzypek M.S."/>
            <person name="Soll D."/>
            <person name="Staggs R."/>
            <person name="Stansfield I."/>
            <person name="Stumpf M.P."/>
            <person name="Sudbery P.E."/>
            <person name="Srikantha T."/>
            <person name="Zeng Q."/>
            <person name="Berman J."/>
            <person name="Berriman M."/>
            <person name="Heitman J."/>
            <person name="Gow N.A."/>
            <person name="Lorenz M.C."/>
            <person name="Birren B.W."/>
            <person name="Kellis M."/>
            <person name="Cuomo C.A."/>
        </authorList>
    </citation>
    <scope>NUCLEOTIDE SEQUENCE [LARGE SCALE GENOMIC DNA]</scope>
    <source>
        <strain evidence="1 2">ATCC 42720</strain>
    </source>
</reference>
<organism evidence="1 2">
    <name type="scientific">Clavispora lusitaniae (strain ATCC 42720)</name>
    <name type="common">Yeast</name>
    <name type="synonym">Candida lusitaniae</name>
    <dbReference type="NCBI Taxonomy" id="306902"/>
    <lineage>
        <taxon>Eukaryota</taxon>
        <taxon>Fungi</taxon>
        <taxon>Dikarya</taxon>
        <taxon>Ascomycota</taxon>
        <taxon>Saccharomycotina</taxon>
        <taxon>Pichiomycetes</taxon>
        <taxon>Metschnikowiaceae</taxon>
        <taxon>Clavispora</taxon>
    </lineage>
</organism>